<dbReference type="NCBIfam" id="TIGR01439">
    <property type="entry name" value="lp_hng_hel_AbrB"/>
    <property type="match status" value="1"/>
</dbReference>
<sequence length="107" mass="12403">MNKTEDKSNATFKPEHVRFKKKSQVTVPSKIVEALDLQEGDDLQCRLEDGKIVLVPTISIPKDQAWFWSEQWQKEEREVEQQIKDGDISDAKSLEDTLRDLDDISKD</sequence>
<dbReference type="RefSeq" id="WP_092988214.1">
    <property type="nucleotide sequence ID" value="NZ_FNFY01000041.1"/>
</dbReference>
<proteinExistence type="predicted"/>
<organism evidence="2 3">
    <name type="scientific">Lacicoccus qingdaonensis</name>
    <dbReference type="NCBI Taxonomy" id="576118"/>
    <lineage>
        <taxon>Bacteria</taxon>
        <taxon>Bacillati</taxon>
        <taxon>Bacillota</taxon>
        <taxon>Bacilli</taxon>
        <taxon>Bacillales</taxon>
        <taxon>Salinicoccaceae</taxon>
        <taxon>Lacicoccus</taxon>
    </lineage>
</organism>
<dbReference type="Gene3D" id="2.10.260.10">
    <property type="match status" value="1"/>
</dbReference>
<dbReference type="SUPFAM" id="SSF89447">
    <property type="entry name" value="AbrB/MazE/MraZ-like"/>
    <property type="match status" value="1"/>
</dbReference>
<dbReference type="Proteomes" id="UP000199008">
    <property type="component" value="Unassembled WGS sequence"/>
</dbReference>
<dbReference type="SMART" id="SM00966">
    <property type="entry name" value="SpoVT_AbrB"/>
    <property type="match status" value="1"/>
</dbReference>
<gene>
    <name evidence="2" type="ORF">SAMN05216216_14111</name>
</gene>
<evidence type="ECO:0000259" key="1">
    <source>
        <dbReference type="SMART" id="SM00966"/>
    </source>
</evidence>
<dbReference type="InterPro" id="IPR007159">
    <property type="entry name" value="SpoVT-AbrB_dom"/>
</dbReference>
<dbReference type="STRING" id="576118.SAMN05216216_14111"/>
<reference evidence="3" key="1">
    <citation type="submission" date="2016-10" db="EMBL/GenBank/DDBJ databases">
        <authorList>
            <person name="Varghese N."/>
            <person name="Submissions S."/>
        </authorList>
    </citation>
    <scope>NUCLEOTIDE SEQUENCE [LARGE SCALE GENOMIC DNA]</scope>
    <source>
        <strain evidence="3">CGMCC 1.8895</strain>
    </source>
</reference>
<dbReference type="AlphaFoldDB" id="A0A1G9J2J9"/>
<evidence type="ECO:0000313" key="2">
    <source>
        <dbReference type="EMBL" id="SDL31561.1"/>
    </source>
</evidence>
<accession>A0A1G9J2J9</accession>
<dbReference type="OrthoDB" id="199763at2"/>
<dbReference type="GO" id="GO:0003677">
    <property type="term" value="F:DNA binding"/>
    <property type="evidence" value="ECO:0007669"/>
    <property type="project" value="InterPro"/>
</dbReference>
<feature type="domain" description="SpoVT-AbrB" evidence="1">
    <location>
        <begin position="17"/>
        <end position="62"/>
    </location>
</feature>
<keyword evidence="3" id="KW-1185">Reference proteome</keyword>
<evidence type="ECO:0000313" key="3">
    <source>
        <dbReference type="Proteomes" id="UP000199008"/>
    </source>
</evidence>
<protein>
    <submittedName>
        <fullName evidence="2">Transcriptional regulator, AbrB family</fullName>
    </submittedName>
</protein>
<name>A0A1G9J2J9_9BACL</name>
<dbReference type="EMBL" id="FNFY01000041">
    <property type="protein sequence ID" value="SDL31561.1"/>
    <property type="molecule type" value="Genomic_DNA"/>
</dbReference>
<dbReference type="InterPro" id="IPR037914">
    <property type="entry name" value="SpoVT-AbrB_sf"/>
</dbReference>
<dbReference type="Pfam" id="PF04014">
    <property type="entry name" value="MazE_antitoxin"/>
    <property type="match status" value="1"/>
</dbReference>